<feature type="region of interest" description="Disordered" evidence="1">
    <location>
        <begin position="27"/>
        <end position="63"/>
    </location>
</feature>
<dbReference type="RefSeq" id="WP_350377952.1">
    <property type="nucleotide sequence ID" value="NZ_JBELQD010000006.1"/>
</dbReference>
<dbReference type="Proteomes" id="UP001432995">
    <property type="component" value="Unassembled WGS sequence"/>
</dbReference>
<proteinExistence type="predicted"/>
<feature type="compositionally biased region" description="Basic residues" evidence="1">
    <location>
        <begin position="37"/>
        <end position="48"/>
    </location>
</feature>
<accession>A0ABV1R0C7</accession>
<name>A0ABV1R0C7_9HYPH</name>
<protein>
    <submittedName>
        <fullName evidence="2">Uncharacterized protein</fullName>
    </submittedName>
</protein>
<keyword evidence="3" id="KW-1185">Reference proteome</keyword>
<reference evidence="2" key="1">
    <citation type="submission" date="2024-06" db="EMBL/GenBank/DDBJ databases">
        <authorList>
            <person name="Campbell A.G."/>
        </authorList>
    </citation>
    <scope>NUCLEOTIDE SEQUENCE</scope>
    <source>
        <strain evidence="2">EM17</strain>
    </source>
</reference>
<organism evidence="2 3">
    <name type="scientific">Methylobacterium brachiatum</name>
    <dbReference type="NCBI Taxonomy" id="269660"/>
    <lineage>
        <taxon>Bacteria</taxon>
        <taxon>Pseudomonadati</taxon>
        <taxon>Pseudomonadota</taxon>
        <taxon>Alphaproteobacteria</taxon>
        <taxon>Hyphomicrobiales</taxon>
        <taxon>Methylobacteriaceae</taxon>
        <taxon>Methylobacterium</taxon>
    </lineage>
</organism>
<evidence type="ECO:0000256" key="1">
    <source>
        <dbReference type="SAM" id="MobiDB-lite"/>
    </source>
</evidence>
<gene>
    <name evidence="2" type="ORF">ABS770_08505</name>
</gene>
<evidence type="ECO:0000313" key="2">
    <source>
        <dbReference type="EMBL" id="MER2288293.1"/>
    </source>
</evidence>
<dbReference type="EMBL" id="JBELQD010000006">
    <property type="protein sequence ID" value="MER2288293.1"/>
    <property type="molecule type" value="Genomic_DNA"/>
</dbReference>
<sequence length="196" mass="21218">MAVLLASAQQDGVGLWGSPDTRFRFNELPLPRPSSIPRHKASRRRGVRSRANAPGPTSEPRDRPALIARIVKPRGPVPNSCVGSLIQSRLERPMLVRSALLLIALTSGAHAAAFDDVKGYLASCLRFEMNGADAQRGATPASRVRFALERCGPEFDRLERADGRRLRSDGGISPSTKAVIESVMGRSGNGFSTVRY</sequence>
<evidence type="ECO:0000313" key="3">
    <source>
        <dbReference type="Proteomes" id="UP001432995"/>
    </source>
</evidence>
<comment type="caution">
    <text evidence="2">The sequence shown here is derived from an EMBL/GenBank/DDBJ whole genome shotgun (WGS) entry which is preliminary data.</text>
</comment>